<evidence type="ECO:0000256" key="13">
    <source>
        <dbReference type="SAM" id="Phobius"/>
    </source>
</evidence>
<dbReference type="PROSITE" id="PS51450">
    <property type="entry name" value="LRR"/>
    <property type="match status" value="1"/>
</dbReference>
<dbReference type="FunFam" id="3.80.10.10:FF:000111">
    <property type="entry name" value="LRR receptor-like serine/threonine-protein kinase ERECTA"/>
    <property type="match status" value="1"/>
</dbReference>
<protein>
    <submittedName>
        <fullName evidence="14">Disease resistance protein-like</fullName>
    </submittedName>
</protein>
<dbReference type="InterPro" id="IPR053038">
    <property type="entry name" value="RLP_Defense"/>
</dbReference>
<sequence length="526" mass="54613">MAESSLARIPKQARAAAAPGRGHRPSLLLHLSSRTVLPKATAPPASHPSVRMPTNGPGSRHGPVHPALSQDKTSETARAPAHPPFETFLGVSPCLLFASASKSMAAATTTTVLATHDLLLLLLLLVAISFAGAAPLDPEQLVALRALGLRPHRLDPCDDAAGAVGVVAASCDAGVPFRRVTSLVMANCSATTSVSAGALEALAPSLRALSFSDCPAAPPRLLPPEQLAAGLRAFSCVASLHRLSAVWLSHLENLTELTVADTPLATGSPSELAVVVSHMGHLTSLTLSNANLSGFLPHHWHCPNLTHLDLSGNRITGAIPDTLTLLSAITHLNLSSNDLNGNIPTSIGDLISLTTIDLSNNSISGRIPDTVSTLPELEVLNLGSNRLNGSIPQFLSEMRGLKELNLEGNDFDGMVPFTAKFVSRLRVFRAAGNPKLCYNRSVLSAEIAIGVAPCDKYGFPVMAPPATATARSERSADYDDGAKDGDADEGADARGGPSAAVLGVAIGLSCLAFAVILLVCLCKVCR</sequence>
<feature type="transmembrane region" description="Helical" evidence="13">
    <location>
        <begin position="118"/>
        <end position="136"/>
    </location>
</feature>
<keyword evidence="9 13" id="KW-1133">Transmembrane helix</keyword>
<gene>
    <name evidence="14" type="primary">P0046E05.5</name>
</gene>
<dbReference type="PRINTS" id="PR00019">
    <property type="entry name" value="LEURICHRPT"/>
</dbReference>
<evidence type="ECO:0000256" key="8">
    <source>
        <dbReference type="ARBA" id="ARBA00022840"/>
    </source>
</evidence>
<keyword evidence="8" id="KW-0067">ATP-binding</keyword>
<comment type="subcellular location">
    <subcellularLocation>
        <location evidence="1">Membrane</location>
        <topology evidence="1">Single-pass membrane protein</topology>
    </subcellularLocation>
</comment>
<reference evidence="14" key="1">
    <citation type="journal article" date="2002" name="Nature">
        <title>The genome sequence and structure of rice chromosome 1.</title>
        <authorList>
            <person name="Sasaki T."/>
            <person name="Matsumoto T."/>
            <person name="Yamamoto K."/>
            <person name="Sakata K."/>
            <person name="Baba T."/>
            <person name="Katayose Y."/>
            <person name="Wu J."/>
            <person name="Niimura Y."/>
            <person name="Cheng Z."/>
            <person name="Nagamura Y."/>
            <person name="Antonio B.A."/>
            <person name="Kanamori H."/>
            <person name="Hosokawa S."/>
            <person name="Masukawa M."/>
            <person name="Arikawa K."/>
            <person name="Chiden Y."/>
            <person name="Hayashi M."/>
            <person name="Okamoto M."/>
            <person name="Ando T."/>
            <person name="Aoki H."/>
            <person name="Arita K."/>
            <person name="Hamada M."/>
            <person name="Harada C."/>
            <person name="Hijishita S."/>
            <person name="Honda M."/>
            <person name="Ichikawa Y."/>
            <person name="Idonuma A."/>
            <person name="Iijima M."/>
            <person name="Ikeda M."/>
            <person name="Ikeno M."/>
            <person name="Itoh S."/>
            <person name="Itoh T."/>
            <person name="Itoh Y."/>
            <person name="Itoh Y."/>
            <person name="Iwabuchi A."/>
            <person name="Kamiya K."/>
            <person name="Karasawa W."/>
            <person name="Katagiri S."/>
            <person name="Kikuta A."/>
            <person name="Kobayashi N."/>
            <person name="Kono I."/>
            <person name="Machita K."/>
            <person name="Maehara T."/>
            <person name="Mizuno H."/>
            <person name="Mizubayashi T."/>
            <person name="Mukai Y."/>
            <person name="Nagasaki H."/>
            <person name="Nakashima M."/>
            <person name="Nakama Y."/>
            <person name="Nakamichi Y."/>
            <person name="Nakamura M."/>
            <person name="Namiki N."/>
            <person name="Negishi M."/>
            <person name="Ohta I."/>
            <person name="Ono N."/>
            <person name="Saji S."/>
            <person name="Sakai K."/>
            <person name="Shibata M."/>
            <person name="Shimokawa T."/>
            <person name="Shomura A."/>
            <person name="Song J."/>
            <person name="Takazaki Y."/>
            <person name="Terasawa K."/>
            <person name="Tsuji K."/>
            <person name="Waki K."/>
            <person name="Yamagata H."/>
            <person name="Yamane H."/>
            <person name="Yoshiki S."/>
            <person name="Yoshihara R."/>
            <person name="Yukawa K."/>
            <person name="Zhong H."/>
            <person name="Iwama H."/>
            <person name="Endo T."/>
            <person name="Ito H."/>
            <person name="Hahn J.H."/>
            <person name="Kim H.I."/>
            <person name="Eun M.Y."/>
            <person name="Yano M."/>
            <person name="Jiang J."/>
            <person name="Gojobori T."/>
        </authorList>
    </citation>
    <scope>NUCLEOTIDE SEQUENCE [LARGE SCALE GENOMIC DNA]</scope>
</reference>
<dbReference type="Pfam" id="PF13855">
    <property type="entry name" value="LRR_8"/>
    <property type="match status" value="2"/>
</dbReference>
<keyword evidence="7" id="KW-0547">Nucleotide-binding</keyword>
<feature type="region of interest" description="Disordered" evidence="12">
    <location>
        <begin position="468"/>
        <end position="491"/>
    </location>
</feature>
<evidence type="ECO:0000256" key="7">
    <source>
        <dbReference type="ARBA" id="ARBA00022741"/>
    </source>
</evidence>
<accession>Q5JN62</accession>
<dbReference type="GO" id="GO:0016020">
    <property type="term" value="C:membrane"/>
    <property type="evidence" value="ECO:0007669"/>
    <property type="project" value="UniProtKB-SubCell"/>
</dbReference>
<keyword evidence="3" id="KW-0433">Leucine-rich repeat</keyword>
<keyword evidence="10 13" id="KW-0472">Membrane</keyword>
<dbReference type="PANTHER" id="PTHR48064:SF1">
    <property type="entry name" value="RECEPTOR-LIKE PROTEIN 51-RELATED"/>
    <property type="match status" value="1"/>
</dbReference>
<dbReference type="GO" id="GO:0005524">
    <property type="term" value="F:ATP binding"/>
    <property type="evidence" value="ECO:0007669"/>
    <property type="project" value="UniProtKB-KW"/>
</dbReference>
<dbReference type="InterPro" id="IPR032675">
    <property type="entry name" value="LRR_dom_sf"/>
</dbReference>
<feature type="region of interest" description="Disordered" evidence="12">
    <location>
        <begin position="38"/>
        <end position="80"/>
    </location>
</feature>
<evidence type="ECO:0000256" key="6">
    <source>
        <dbReference type="ARBA" id="ARBA00022737"/>
    </source>
</evidence>
<evidence type="ECO:0000256" key="10">
    <source>
        <dbReference type="ARBA" id="ARBA00023136"/>
    </source>
</evidence>
<comment type="similarity">
    <text evidence="2">Belongs to the RLP family.</text>
</comment>
<evidence type="ECO:0000256" key="2">
    <source>
        <dbReference type="ARBA" id="ARBA00009592"/>
    </source>
</evidence>
<dbReference type="GO" id="GO:0009742">
    <property type="term" value="P:brassinosteroid mediated signaling pathway"/>
    <property type="evidence" value="ECO:0007669"/>
    <property type="project" value="UniProtKB-KW"/>
</dbReference>
<proteinExistence type="inferred from homology"/>
<keyword evidence="5 13" id="KW-0812">Transmembrane</keyword>
<evidence type="ECO:0000256" key="3">
    <source>
        <dbReference type="ARBA" id="ARBA00022614"/>
    </source>
</evidence>
<keyword evidence="6" id="KW-0677">Repeat</keyword>
<evidence type="ECO:0000256" key="12">
    <source>
        <dbReference type="SAM" id="MobiDB-lite"/>
    </source>
</evidence>
<dbReference type="SUPFAM" id="SSF52058">
    <property type="entry name" value="L domain-like"/>
    <property type="match status" value="1"/>
</dbReference>
<feature type="transmembrane region" description="Helical" evidence="13">
    <location>
        <begin position="499"/>
        <end position="522"/>
    </location>
</feature>
<feature type="compositionally biased region" description="Basic and acidic residues" evidence="12">
    <location>
        <begin position="471"/>
        <end position="485"/>
    </location>
</feature>
<organism evidence="14">
    <name type="scientific">Oryza sativa subsp. japonica</name>
    <name type="common">Rice</name>
    <dbReference type="NCBI Taxonomy" id="39947"/>
    <lineage>
        <taxon>Eukaryota</taxon>
        <taxon>Viridiplantae</taxon>
        <taxon>Streptophyta</taxon>
        <taxon>Embryophyta</taxon>
        <taxon>Tracheophyta</taxon>
        <taxon>Spermatophyta</taxon>
        <taxon>Magnoliopsida</taxon>
        <taxon>Liliopsida</taxon>
        <taxon>Poales</taxon>
        <taxon>Poaceae</taxon>
        <taxon>BOP clade</taxon>
        <taxon>Oryzoideae</taxon>
        <taxon>Oryzeae</taxon>
        <taxon>Oryzinae</taxon>
        <taxon>Oryza</taxon>
        <taxon>Oryza sativa</taxon>
    </lineage>
</organism>
<evidence type="ECO:0000256" key="9">
    <source>
        <dbReference type="ARBA" id="ARBA00022989"/>
    </source>
</evidence>
<dbReference type="Gene3D" id="3.80.10.10">
    <property type="entry name" value="Ribonuclease Inhibitor"/>
    <property type="match status" value="1"/>
</dbReference>
<evidence type="ECO:0000256" key="5">
    <source>
        <dbReference type="ARBA" id="ARBA00022692"/>
    </source>
</evidence>
<dbReference type="Proteomes" id="UP000817658">
    <property type="component" value="Chromosome 1"/>
</dbReference>
<evidence type="ECO:0000256" key="4">
    <source>
        <dbReference type="ARBA" id="ARBA00022626"/>
    </source>
</evidence>
<keyword evidence="11" id="KW-0325">Glycoprotein</keyword>
<name>Q5JN62_ORYSJ</name>
<evidence type="ECO:0000313" key="14">
    <source>
        <dbReference type="EMBL" id="BAD87095.1"/>
    </source>
</evidence>
<feature type="region of interest" description="Disordered" evidence="12">
    <location>
        <begin position="1"/>
        <end position="25"/>
    </location>
</feature>
<feature type="compositionally biased region" description="Low complexity" evidence="12">
    <location>
        <begin position="7"/>
        <end position="25"/>
    </location>
</feature>
<evidence type="ECO:0000256" key="11">
    <source>
        <dbReference type="ARBA" id="ARBA00023180"/>
    </source>
</evidence>
<dbReference type="InterPro" id="IPR001611">
    <property type="entry name" value="Leu-rich_rpt"/>
</dbReference>
<dbReference type="PANTHER" id="PTHR48064">
    <property type="entry name" value="OS01G0750400 PROTEIN"/>
    <property type="match status" value="1"/>
</dbReference>
<dbReference type="AlphaFoldDB" id="Q5JN62"/>
<dbReference type="EMBL" id="AP003237">
    <property type="protein sequence ID" value="BAD87095.1"/>
    <property type="molecule type" value="Genomic_DNA"/>
</dbReference>
<keyword evidence="4" id="KW-1070">Brassinosteroid signaling pathway</keyword>
<evidence type="ECO:0000256" key="1">
    <source>
        <dbReference type="ARBA" id="ARBA00004167"/>
    </source>
</evidence>
<dbReference type="HOGENOM" id="CLU_1125909_0_0_1"/>